<dbReference type="OrthoDB" id="5293650at2"/>
<organism evidence="2 3">
    <name type="scientific">Bdellovibrio bacteriovorus</name>
    <dbReference type="NCBI Taxonomy" id="959"/>
    <lineage>
        <taxon>Bacteria</taxon>
        <taxon>Pseudomonadati</taxon>
        <taxon>Bdellovibrionota</taxon>
        <taxon>Bdellovibrionia</taxon>
        <taxon>Bdellovibrionales</taxon>
        <taxon>Pseudobdellovibrionaceae</taxon>
        <taxon>Bdellovibrio</taxon>
    </lineage>
</organism>
<sequence>MMHLFLLLTQLVWAAPQAALYERPCYMDEGDALTTHLQVSEDQWILTHLAYEEDACKQAYLAFEIQYTTATAGTDVDLTVSESSYTPLTEEVAEALNMVKYCDYTDWKRGEKKVVSGYLCDEYKAPNVGDKTYSIFKTEQKDGAELLYIGAASAQGSGKSPSQRHKKYEPLPFFKQ</sequence>
<gene>
    <name evidence="2" type="ORF">B9G79_05410</name>
</gene>
<feature type="region of interest" description="Disordered" evidence="1">
    <location>
        <begin position="153"/>
        <end position="176"/>
    </location>
</feature>
<evidence type="ECO:0000256" key="1">
    <source>
        <dbReference type="SAM" id="MobiDB-lite"/>
    </source>
</evidence>
<evidence type="ECO:0000313" key="3">
    <source>
        <dbReference type="Proteomes" id="UP000197003"/>
    </source>
</evidence>
<dbReference type="Proteomes" id="UP000197003">
    <property type="component" value="Chromosome"/>
</dbReference>
<accession>A0A1Z3N6F3</accession>
<dbReference type="RefSeq" id="WP_088564627.1">
    <property type="nucleotide sequence ID" value="NZ_CP020946.1"/>
</dbReference>
<proteinExistence type="predicted"/>
<name>A0A1Z3N6F3_BDEBC</name>
<evidence type="ECO:0000313" key="2">
    <source>
        <dbReference type="EMBL" id="ASD63044.1"/>
    </source>
</evidence>
<dbReference type="AlphaFoldDB" id="A0A1Z3N6F3"/>
<reference evidence="2 3" key="1">
    <citation type="submission" date="2017-04" db="EMBL/GenBank/DDBJ databases">
        <title>Whole genome sequence of Bdellovibrio bacteriovorus strain SSB218315.</title>
        <authorList>
            <person name="Oyedara O."/>
            <person name="Rodriguez-Perez M.A."/>
        </authorList>
    </citation>
    <scope>NUCLEOTIDE SEQUENCE [LARGE SCALE GENOMIC DNA]</scope>
    <source>
        <strain evidence="2 3">SSB218315</strain>
    </source>
</reference>
<protein>
    <submittedName>
        <fullName evidence="2">Uncharacterized protein</fullName>
    </submittedName>
</protein>
<dbReference type="EMBL" id="CP020946">
    <property type="protein sequence ID" value="ASD63044.1"/>
    <property type="molecule type" value="Genomic_DNA"/>
</dbReference>